<dbReference type="AlphaFoldDB" id="A0AAU8ATU4"/>
<feature type="region of interest" description="Disordered" evidence="1">
    <location>
        <begin position="57"/>
        <end position="84"/>
    </location>
</feature>
<evidence type="ECO:0000256" key="1">
    <source>
        <dbReference type="SAM" id="MobiDB-lite"/>
    </source>
</evidence>
<proteinExistence type="predicted"/>
<protein>
    <submittedName>
        <fullName evidence="2">Uncharacterized protein</fullName>
    </submittedName>
</protein>
<geneLocation type="plasmid" evidence="2">
    <name>unnamed5</name>
</geneLocation>
<keyword evidence="2" id="KW-0614">Plasmid</keyword>
<dbReference type="EMBL" id="CP123390">
    <property type="protein sequence ID" value="XCC97981.1"/>
    <property type="molecule type" value="Genomic_DNA"/>
</dbReference>
<accession>A0AAU8ATU4</accession>
<organism evidence="2">
    <name type="scientific">Alloyangia sp. H15</name>
    <dbReference type="NCBI Taxonomy" id="3029062"/>
    <lineage>
        <taxon>Bacteria</taxon>
        <taxon>Pseudomonadati</taxon>
        <taxon>Pseudomonadota</taxon>
        <taxon>Alphaproteobacteria</taxon>
        <taxon>Rhodobacterales</taxon>
        <taxon>Roseobacteraceae</taxon>
        <taxon>Alloyangia</taxon>
    </lineage>
</organism>
<sequence>MEAHLLAVLILSPFVLAFICAAVHEYGRFKSEGRATYGLVFDEETGTSYLTGIDEEDEAFDPNDFNPDDYNNTEDTTYFGDRRS</sequence>
<evidence type="ECO:0000313" key="2">
    <source>
        <dbReference type="EMBL" id="XCC97981.1"/>
    </source>
</evidence>
<name>A0AAU8ATU4_9RHOB</name>
<reference evidence="2" key="1">
    <citation type="submission" date="2023-02" db="EMBL/GenBank/DDBJ databases">
        <title>Description and genomic characterization of Salipiger bruguierae sp. nov., isolated from the sediment of mangrove plant Bruguiera sexangula.</title>
        <authorList>
            <person name="Long M."/>
        </authorList>
    </citation>
    <scope>NUCLEOTIDE SEQUENCE</scope>
    <source>
        <strain evidence="2">H15</strain>
        <plasmid evidence="2">unnamed5</plasmid>
    </source>
</reference>
<gene>
    <name evidence="2" type="ORF">PVT71_28555</name>
</gene>